<dbReference type="RefSeq" id="WP_275631873.1">
    <property type="nucleotide sequence ID" value="NZ_JARGYD010000002.1"/>
</dbReference>
<dbReference type="Proteomes" id="UP001595632">
    <property type="component" value="Unassembled WGS sequence"/>
</dbReference>
<keyword evidence="1" id="KW-0812">Transmembrane</keyword>
<evidence type="ECO:0000313" key="3">
    <source>
        <dbReference type="Proteomes" id="UP001595632"/>
    </source>
</evidence>
<comment type="caution">
    <text evidence="2">The sequence shown here is derived from an EMBL/GenBank/DDBJ whole genome shotgun (WGS) entry which is preliminary data.</text>
</comment>
<accession>A0ABV7GNN4</accession>
<sequence>MLDGDKILIDGRPLIACPHCDTLHFEPDIPDDHTATCIRCGRVLASPRSNAYLRVMSLALTAMILMIGAVFFPFISLDAAGLHNATSVIDAILAFSTGLMLPLSFAVAMLIVLIPVTRFAAIMYTVWPLVRNRRPFAGASAAFRLAEHLRPWSMAEIFIVGVSVALVKVAGLATVSFGPAFWAFAGLVIVTVLQDNAMCRYTIWKSLEQNRA</sequence>
<keyword evidence="1" id="KW-1133">Transmembrane helix</keyword>
<keyword evidence="3" id="KW-1185">Reference proteome</keyword>
<dbReference type="InterPro" id="IPR007498">
    <property type="entry name" value="PqiA-like"/>
</dbReference>
<protein>
    <submittedName>
        <fullName evidence="2">Paraquat-inducible protein A</fullName>
    </submittedName>
</protein>
<evidence type="ECO:0000313" key="2">
    <source>
        <dbReference type="EMBL" id="MFC3141878.1"/>
    </source>
</evidence>
<evidence type="ECO:0000256" key="1">
    <source>
        <dbReference type="SAM" id="Phobius"/>
    </source>
</evidence>
<feature type="transmembrane region" description="Helical" evidence="1">
    <location>
        <begin position="51"/>
        <end position="75"/>
    </location>
</feature>
<name>A0ABV7GNN4_9RHOB</name>
<feature type="transmembrane region" description="Helical" evidence="1">
    <location>
        <begin position="181"/>
        <end position="203"/>
    </location>
</feature>
<proteinExistence type="predicted"/>
<keyword evidence="1" id="KW-0472">Membrane</keyword>
<dbReference type="Pfam" id="PF04403">
    <property type="entry name" value="PqiA"/>
    <property type="match status" value="1"/>
</dbReference>
<reference evidence="3" key="1">
    <citation type="journal article" date="2019" name="Int. J. Syst. Evol. Microbiol.">
        <title>The Global Catalogue of Microorganisms (GCM) 10K type strain sequencing project: providing services to taxonomists for standard genome sequencing and annotation.</title>
        <authorList>
            <consortium name="The Broad Institute Genomics Platform"/>
            <consortium name="The Broad Institute Genome Sequencing Center for Infectious Disease"/>
            <person name="Wu L."/>
            <person name="Ma J."/>
        </authorList>
    </citation>
    <scope>NUCLEOTIDE SEQUENCE [LARGE SCALE GENOMIC DNA]</scope>
    <source>
        <strain evidence="3">KCTC 52366</strain>
    </source>
</reference>
<feature type="transmembrane region" description="Helical" evidence="1">
    <location>
        <begin position="151"/>
        <end position="175"/>
    </location>
</feature>
<dbReference type="EMBL" id="JBHRTB010000010">
    <property type="protein sequence ID" value="MFC3141878.1"/>
    <property type="molecule type" value="Genomic_DNA"/>
</dbReference>
<gene>
    <name evidence="2" type="ORF">ACFOGP_04120</name>
</gene>
<organism evidence="2 3">
    <name type="scientific">Psychromarinibacter halotolerans</name>
    <dbReference type="NCBI Taxonomy" id="1775175"/>
    <lineage>
        <taxon>Bacteria</taxon>
        <taxon>Pseudomonadati</taxon>
        <taxon>Pseudomonadota</taxon>
        <taxon>Alphaproteobacteria</taxon>
        <taxon>Rhodobacterales</taxon>
        <taxon>Paracoccaceae</taxon>
        <taxon>Psychromarinibacter</taxon>
    </lineage>
</organism>